<dbReference type="KEGG" id="cwo:Cwoe_3557"/>
<evidence type="ECO:0000313" key="2">
    <source>
        <dbReference type="EMBL" id="ADB51975.1"/>
    </source>
</evidence>
<gene>
    <name evidence="2" type="ordered locus">Cwoe_3557</name>
</gene>
<evidence type="ECO:0000313" key="3">
    <source>
        <dbReference type="Proteomes" id="UP000008229"/>
    </source>
</evidence>
<evidence type="ECO:0008006" key="4">
    <source>
        <dbReference type="Google" id="ProtNLM"/>
    </source>
</evidence>
<organism evidence="2 3">
    <name type="scientific">Conexibacter woesei (strain DSM 14684 / CCUG 47730 / CIP 108061 / JCM 11494 / NBRC 100937 / ID131577)</name>
    <dbReference type="NCBI Taxonomy" id="469383"/>
    <lineage>
        <taxon>Bacteria</taxon>
        <taxon>Bacillati</taxon>
        <taxon>Actinomycetota</taxon>
        <taxon>Thermoleophilia</taxon>
        <taxon>Solirubrobacterales</taxon>
        <taxon>Conexibacteraceae</taxon>
        <taxon>Conexibacter</taxon>
    </lineage>
</organism>
<keyword evidence="1" id="KW-0732">Signal</keyword>
<dbReference type="HOGENOM" id="CLU_1014560_0_0_11"/>
<dbReference type="RefSeq" id="WP_012935026.1">
    <property type="nucleotide sequence ID" value="NC_013739.1"/>
</dbReference>
<protein>
    <recommendedName>
        <fullName evidence="4">Bacterial Ig-like domain-containing protein</fullName>
    </recommendedName>
</protein>
<proteinExistence type="predicted"/>
<accession>D3F0B5</accession>
<dbReference type="Proteomes" id="UP000008229">
    <property type="component" value="Chromosome"/>
</dbReference>
<reference evidence="2 3" key="1">
    <citation type="journal article" date="2010" name="Stand. Genomic Sci.">
        <title>Complete genome sequence of Conexibacter woesei type strain (ID131577).</title>
        <authorList>
            <person name="Pukall R."/>
            <person name="Lapidus A."/>
            <person name="Glavina Del Rio T."/>
            <person name="Copeland A."/>
            <person name="Tice H."/>
            <person name="Cheng J.-F."/>
            <person name="Lucas S."/>
            <person name="Chen F."/>
            <person name="Nolan M."/>
            <person name="Bruce D."/>
            <person name="Goodwin L."/>
            <person name="Pitluck S."/>
            <person name="Mavromatis K."/>
            <person name="Ivanova N."/>
            <person name="Ovchinnikova G."/>
            <person name="Pati A."/>
            <person name="Chen A."/>
            <person name="Palaniappan K."/>
            <person name="Land M."/>
            <person name="Hauser L."/>
            <person name="Chang Y.-J."/>
            <person name="Jeffries C.D."/>
            <person name="Chain P."/>
            <person name="Meincke L."/>
            <person name="Sims D."/>
            <person name="Brettin T."/>
            <person name="Detter J.C."/>
            <person name="Rohde M."/>
            <person name="Goeker M."/>
            <person name="Bristow J."/>
            <person name="Eisen J.A."/>
            <person name="Markowitz V."/>
            <person name="Kyrpides N.C."/>
            <person name="Klenk H.-P."/>
            <person name="Hugenholtz P."/>
        </authorList>
    </citation>
    <scope>NUCLEOTIDE SEQUENCE [LARGE SCALE GENOMIC DNA]</scope>
    <source>
        <strain evidence="3">DSM 14684 / CIP 108061 / JCM 11494 / NBRC 100937 / ID131577</strain>
    </source>
</reference>
<keyword evidence="3" id="KW-1185">Reference proteome</keyword>
<reference evidence="3" key="2">
    <citation type="submission" date="2010-01" db="EMBL/GenBank/DDBJ databases">
        <title>The complete genome of Conexibacter woesei DSM 14684.</title>
        <authorList>
            <consortium name="US DOE Joint Genome Institute (JGI-PGF)"/>
            <person name="Lucas S."/>
            <person name="Copeland A."/>
            <person name="Lapidus A."/>
            <person name="Glavina del Rio T."/>
            <person name="Dalin E."/>
            <person name="Tice H."/>
            <person name="Bruce D."/>
            <person name="Goodwin L."/>
            <person name="Pitluck S."/>
            <person name="Kyrpides N."/>
            <person name="Mavromatis K."/>
            <person name="Ivanova N."/>
            <person name="Mikhailova N."/>
            <person name="Chertkov O."/>
            <person name="Brettin T."/>
            <person name="Detter J.C."/>
            <person name="Han C."/>
            <person name="Larimer F."/>
            <person name="Land M."/>
            <person name="Hauser L."/>
            <person name="Markowitz V."/>
            <person name="Cheng J.-F."/>
            <person name="Hugenholtz P."/>
            <person name="Woyke T."/>
            <person name="Wu D."/>
            <person name="Pukall R."/>
            <person name="Steenblock K."/>
            <person name="Schneider S."/>
            <person name="Klenk H.-P."/>
            <person name="Eisen J.A."/>
        </authorList>
    </citation>
    <scope>NUCLEOTIDE SEQUENCE [LARGE SCALE GENOMIC DNA]</scope>
    <source>
        <strain evidence="3">DSM 14684 / CIP 108061 / JCM 11494 / NBRC 100937 / ID131577</strain>
    </source>
</reference>
<feature type="chain" id="PRO_5039484469" description="Bacterial Ig-like domain-containing protein" evidence="1">
    <location>
        <begin position="26"/>
        <end position="274"/>
    </location>
</feature>
<feature type="signal peptide" evidence="1">
    <location>
        <begin position="1"/>
        <end position="25"/>
    </location>
</feature>
<dbReference type="InterPro" id="IPR006311">
    <property type="entry name" value="TAT_signal"/>
</dbReference>
<dbReference type="AlphaFoldDB" id="D3F0B5"/>
<dbReference type="EMBL" id="CP001854">
    <property type="protein sequence ID" value="ADB51975.1"/>
    <property type="molecule type" value="Genomic_DNA"/>
</dbReference>
<evidence type="ECO:0000256" key="1">
    <source>
        <dbReference type="SAM" id="SignalP"/>
    </source>
</evidence>
<sequence length="274" mass="28951" precursor="true">MNMKYVHRRSLLGAVAALLALPAAAPALSPHPPPPSPTVSLEAAGRTHDVSGGWGCNTNNTEWVLLCADPPPDARGADVAAPSFPFSGVLRFGQPPTRVTAKLLGAASAAAVVVAQIDASSWSLSVPAWVPDATQLTYNAQYVVQPGQGGIAGELWNLVQLRTQPSAPPPAERPHLPVATPSTKPVVAPKLTVLGAKRRGGQLVVRVQTNVRGTLRALVRQPGADRRWQRSALAAGTHRIVFRVPVRSRRGTGSVTLRLTDETGRSVRLVHALR</sequence>
<name>D3F0B5_CONWI</name>
<dbReference type="PROSITE" id="PS51318">
    <property type="entry name" value="TAT"/>
    <property type="match status" value="1"/>
</dbReference>